<organism evidence="1">
    <name type="scientific">Arundo donax</name>
    <name type="common">Giant reed</name>
    <name type="synonym">Donax arundinaceus</name>
    <dbReference type="NCBI Taxonomy" id="35708"/>
    <lineage>
        <taxon>Eukaryota</taxon>
        <taxon>Viridiplantae</taxon>
        <taxon>Streptophyta</taxon>
        <taxon>Embryophyta</taxon>
        <taxon>Tracheophyta</taxon>
        <taxon>Spermatophyta</taxon>
        <taxon>Magnoliopsida</taxon>
        <taxon>Liliopsida</taxon>
        <taxon>Poales</taxon>
        <taxon>Poaceae</taxon>
        <taxon>PACMAD clade</taxon>
        <taxon>Arundinoideae</taxon>
        <taxon>Arundineae</taxon>
        <taxon>Arundo</taxon>
    </lineage>
</organism>
<name>A0A0A8YRY4_ARUDO</name>
<dbReference type="EMBL" id="GBRH01268774">
    <property type="protein sequence ID" value="JAD29121.1"/>
    <property type="molecule type" value="Transcribed_RNA"/>
</dbReference>
<protein>
    <submittedName>
        <fullName evidence="1">Uncharacterized protein</fullName>
    </submittedName>
</protein>
<evidence type="ECO:0000313" key="1">
    <source>
        <dbReference type="EMBL" id="JAD29121.1"/>
    </source>
</evidence>
<proteinExistence type="predicted"/>
<dbReference type="AlphaFoldDB" id="A0A0A8YRY4"/>
<sequence length="22" mass="2145">MSPTVASQGALTGLTVSCSTFS</sequence>
<accession>A0A0A8YRY4</accession>
<reference evidence="1" key="1">
    <citation type="submission" date="2014-09" db="EMBL/GenBank/DDBJ databases">
        <authorList>
            <person name="Magalhaes I.L.F."/>
            <person name="Oliveira U."/>
            <person name="Santos F.R."/>
            <person name="Vidigal T.H.D.A."/>
            <person name="Brescovit A.D."/>
            <person name="Santos A.J."/>
        </authorList>
    </citation>
    <scope>NUCLEOTIDE SEQUENCE</scope>
    <source>
        <tissue evidence="1">Shoot tissue taken approximately 20 cm above the soil surface</tissue>
    </source>
</reference>
<reference evidence="1" key="2">
    <citation type="journal article" date="2015" name="Data Brief">
        <title>Shoot transcriptome of the giant reed, Arundo donax.</title>
        <authorList>
            <person name="Barrero R.A."/>
            <person name="Guerrero F.D."/>
            <person name="Moolhuijzen P."/>
            <person name="Goolsby J.A."/>
            <person name="Tidwell J."/>
            <person name="Bellgard S.E."/>
            <person name="Bellgard M.I."/>
        </authorList>
    </citation>
    <scope>NUCLEOTIDE SEQUENCE</scope>
    <source>
        <tissue evidence="1">Shoot tissue taken approximately 20 cm above the soil surface</tissue>
    </source>
</reference>